<name>A0A0W8DF60_PHYNI</name>
<comment type="caution">
    <text evidence="1">The sequence shown here is derived from an EMBL/GenBank/DDBJ whole genome shotgun (WGS) entry which is preliminary data.</text>
</comment>
<reference evidence="1 2" key="1">
    <citation type="submission" date="2015-11" db="EMBL/GenBank/DDBJ databases">
        <title>Genomes and virulence difference between two physiological races of Phytophthora nicotianae.</title>
        <authorList>
            <person name="Liu H."/>
            <person name="Ma X."/>
            <person name="Yu H."/>
            <person name="Fang D."/>
            <person name="Li Y."/>
            <person name="Wang X."/>
            <person name="Wang W."/>
            <person name="Dong Y."/>
            <person name="Xiao B."/>
        </authorList>
    </citation>
    <scope>NUCLEOTIDE SEQUENCE [LARGE SCALE GENOMIC DNA]</scope>
    <source>
        <strain evidence="2">race 1</strain>
    </source>
</reference>
<dbReference type="Proteomes" id="UP000054636">
    <property type="component" value="Unassembled WGS sequence"/>
</dbReference>
<evidence type="ECO:0000313" key="2">
    <source>
        <dbReference type="Proteomes" id="UP000054636"/>
    </source>
</evidence>
<evidence type="ECO:0000313" key="1">
    <source>
        <dbReference type="EMBL" id="KUF94901.1"/>
    </source>
</evidence>
<gene>
    <name evidence="1" type="ORF">AM588_10004973</name>
</gene>
<protein>
    <submittedName>
        <fullName evidence="1">Uricase</fullName>
    </submittedName>
</protein>
<proteinExistence type="predicted"/>
<organism evidence="1 2">
    <name type="scientific">Phytophthora nicotianae</name>
    <name type="common">Potato buckeye rot agent</name>
    <name type="synonym">Phytophthora parasitica</name>
    <dbReference type="NCBI Taxonomy" id="4792"/>
    <lineage>
        <taxon>Eukaryota</taxon>
        <taxon>Sar</taxon>
        <taxon>Stramenopiles</taxon>
        <taxon>Oomycota</taxon>
        <taxon>Peronosporomycetes</taxon>
        <taxon>Peronosporales</taxon>
        <taxon>Peronosporaceae</taxon>
        <taxon>Phytophthora</taxon>
    </lineage>
</organism>
<accession>A0A0W8DF60</accession>
<sequence>MAKLALSMKVNPEVFYKRLRFSKAVGKLDDNPEFLAWLHALTSMQLADKVYDLVSTDLQQLVKRNAAEPAPVPNVLYSQ</sequence>
<dbReference type="AlphaFoldDB" id="A0A0W8DF60"/>
<dbReference type="EMBL" id="LNFP01000265">
    <property type="protein sequence ID" value="KUF94901.1"/>
    <property type="molecule type" value="Genomic_DNA"/>
</dbReference>